<dbReference type="Proteomes" id="UP000827976">
    <property type="component" value="Chromosome 16"/>
</dbReference>
<accession>A0ACB7UH64</accession>
<comment type="caution">
    <text evidence="1">The sequence shown here is derived from an EMBL/GenBank/DDBJ whole genome shotgun (WGS) entry which is preliminary data.</text>
</comment>
<evidence type="ECO:0000313" key="1">
    <source>
        <dbReference type="EMBL" id="KAH7659618.1"/>
    </source>
</evidence>
<name>A0ACB7UH64_DIOAL</name>
<proteinExistence type="predicted"/>
<gene>
    <name evidence="1" type="ORF">IHE45_16G041800</name>
</gene>
<dbReference type="EC" id="2.7.7.79" evidence="1"/>
<feature type="non-terminal residue" evidence="1">
    <location>
        <position position="1"/>
    </location>
</feature>
<protein>
    <submittedName>
        <fullName evidence="1">tRNA(His) guanylyltransferase protein</fullName>
        <ecNumber evidence="1">2.7.7.79</ecNumber>
    </submittedName>
</protein>
<keyword evidence="2" id="KW-1185">Reference proteome</keyword>
<sequence>VSDEPMATNFILKKTTKFYQRRLSIIISVYVSYFSLLYGSKWKEFFPDKELRKLPSFDGRVICYTSAKIVRDYLAWRQVDCKFLSFKSGKTEREAQEFLKGTQAKDKNELLFQQFGVNYAELPAVFRKGSCVYFDQVEEMVKIDKNGNDVKRLQKKVTAEHFDVISPELWIKHPYILKKSN</sequence>
<keyword evidence="1" id="KW-0548">Nucleotidyltransferase</keyword>
<dbReference type="EMBL" id="CM037026">
    <property type="protein sequence ID" value="KAH7659618.1"/>
    <property type="molecule type" value="Genomic_DNA"/>
</dbReference>
<reference evidence="2" key="1">
    <citation type="journal article" date="2022" name="Nat. Commun.">
        <title>Chromosome evolution and the genetic basis of agronomically important traits in greater yam.</title>
        <authorList>
            <person name="Bredeson J.V."/>
            <person name="Lyons J.B."/>
            <person name="Oniyinde I.O."/>
            <person name="Okereke N.R."/>
            <person name="Kolade O."/>
            <person name="Nnabue I."/>
            <person name="Nwadili C.O."/>
            <person name="Hribova E."/>
            <person name="Parker M."/>
            <person name="Nwogha J."/>
            <person name="Shu S."/>
            <person name="Carlson J."/>
            <person name="Kariba R."/>
            <person name="Muthemba S."/>
            <person name="Knop K."/>
            <person name="Barton G.J."/>
            <person name="Sherwood A.V."/>
            <person name="Lopez-Montes A."/>
            <person name="Asiedu R."/>
            <person name="Jamnadass R."/>
            <person name="Muchugi A."/>
            <person name="Goodstein D."/>
            <person name="Egesi C.N."/>
            <person name="Featherston J."/>
            <person name="Asfaw A."/>
            <person name="Simpson G.G."/>
            <person name="Dolezel J."/>
            <person name="Hendre P.S."/>
            <person name="Van Deynze A."/>
            <person name="Kumar P.L."/>
            <person name="Obidiegwu J.E."/>
            <person name="Bhattacharjee R."/>
            <person name="Rokhsar D.S."/>
        </authorList>
    </citation>
    <scope>NUCLEOTIDE SEQUENCE [LARGE SCALE GENOMIC DNA]</scope>
    <source>
        <strain evidence="2">cv. TDa95/00328</strain>
    </source>
</reference>
<keyword evidence="1" id="KW-0808">Transferase</keyword>
<evidence type="ECO:0000313" key="2">
    <source>
        <dbReference type="Proteomes" id="UP000827976"/>
    </source>
</evidence>
<organism evidence="1 2">
    <name type="scientific">Dioscorea alata</name>
    <name type="common">Purple yam</name>
    <dbReference type="NCBI Taxonomy" id="55571"/>
    <lineage>
        <taxon>Eukaryota</taxon>
        <taxon>Viridiplantae</taxon>
        <taxon>Streptophyta</taxon>
        <taxon>Embryophyta</taxon>
        <taxon>Tracheophyta</taxon>
        <taxon>Spermatophyta</taxon>
        <taxon>Magnoliopsida</taxon>
        <taxon>Liliopsida</taxon>
        <taxon>Dioscoreales</taxon>
        <taxon>Dioscoreaceae</taxon>
        <taxon>Dioscorea</taxon>
    </lineage>
</organism>